<accession>A0A5C7IGR3</accession>
<comment type="caution">
    <text evidence="7">The sequence shown here is derived from an EMBL/GenBank/DDBJ whole genome shotgun (WGS) entry which is preliminary data.</text>
</comment>
<feature type="domain" description="C-JID" evidence="5">
    <location>
        <begin position="1398"/>
        <end position="1548"/>
    </location>
</feature>
<evidence type="ECO:0000259" key="5">
    <source>
        <dbReference type="Pfam" id="PF20160"/>
    </source>
</evidence>
<keyword evidence="2" id="KW-0433">Leucine-rich repeat</keyword>
<keyword evidence="8" id="KW-1185">Reference proteome</keyword>
<dbReference type="PROSITE" id="PS00375">
    <property type="entry name" value="UDPGT"/>
    <property type="match status" value="1"/>
</dbReference>
<dbReference type="InterPro" id="IPR001611">
    <property type="entry name" value="Leu-rich_rpt"/>
</dbReference>
<dbReference type="InterPro" id="IPR032675">
    <property type="entry name" value="LRR_dom_sf"/>
</dbReference>
<dbReference type="CDD" id="cd03784">
    <property type="entry name" value="GT1_Gtf-like"/>
    <property type="match status" value="1"/>
</dbReference>
<dbReference type="InterPro" id="IPR002213">
    <property type="entry name" value="UDP_glucos_trans"/>
</dbReference>
<comment type="similarity">
    <text evidence="1">Belongs to the UDP-glycosyltransferase family.</text>
</comment>
<sequence>MAEFGRASRRIVDEDCDAKAFWADRELRRNGAGDSFDRKSEYRRWSAHQRIRSPPPSHSTNTLESFNAIDKQSLLNEEAMTIREDIHFEDSSCLKWLDQQATKSVIYVAFGSLTTFDQAQFQEFAMSLELCNRPFVWVVHPDFVEKLSEAYLEGFEERVGGRGVIISWAPQQKVLEHSSIACFVTHCGWNSTMESLINGVPLLCWPFVSEQGTEMIKAISLDMSSSNARDINLTPRAFAKMEKLRLLKFYIPNVRDNCGNKGTEMIETISLDMSSSNARDINLTPWAFAKMEKLRLLKFYVYDVRDNRGNKVHVPGEGFESVFNELKYLHWYGFPLKSLQPNFQSENLVILEMHNSNVEELWSSFMQLDNLKRIDLTGSRQLIRCPDLSGTPNLESLNLCKCESLKSIPNCTSLKSLKELFLCDCSKLKRLPKLPNNLETLGLSGCKSLVEIPPSFKYLNKVQSLDLCGCQSLTSILDLRGLKSLKELILCDCSKLKRLPKLPNNLETLGLSGCKSLVEIPPSFKYLNKVQSLDLCGCQSLTSILDLRGLKSLKELILRDCSKLKRLPKLPNNLETLGLSGCKSLVEIPPFFKYLNKLQSLDLCGCQSLMSILDLRGLKSLKYLGVLRCLMLPKVPNSIEILVLIDTASFEDLDSLDSLYLNNSSMLKSLPSSICKLKSLETLCLFDCSKIDKLPDDIGTLESLKSIDARGTAIREMLPSISYLKRLDSLNFSGCKGENAVGLMILPPNLLGLDNLRELCLSDCGITKLSDNLGCLTSLETLCLNRNYFQSTPGSIINLSKLRFLDISNSLSVIVTISNPDHQGDYNDKYLNVNYEGVVTSKDGDQCCDRIKVFMGSYSLFRVPYCGLDCIRSNHVIIGFGYRFFRELCDDEFSFRFYVEDENKSNIEHIKGSRTVFIHKESDGPISQTNVGAAAIDRGFPPAITLRNIALWDLYTDTVKENRGFIGHMYSEGVVANNTDGSSRSTLGTEMIEAISLDMSSSNARDIYLTPWAFAKMEKLRLLKFYVSDVRDNRGNKQLDNLKRIDLTGSRQLIRCPDLSGTPNLESLNLCKCESLTSIPNCSSLKSLKELILRDCSKLKRLPELPNNLETLGLSGCKSLVEIPSSFKYLNKVQSLDLCGCQSLMSILDLRGWKSLEYFGVLWCLKLPKVPNHIEILYLIEELPPSFEDFDSLDSLMLKSLTSSICKLTSLETLGLHKLPDTLREIRQSIPSCKGENAVGLILAPLLGLDNLRELYLSDCGITELPDNLGSLTSLETLCLDRNHFQSIPGSIINLSKLRFLDISNCERIKVLPKLRYWTSISAVNCTSLEELSCPSFHNSSFYYDMEANFTNCFKLNRASLNYNLGGTVLGMQGLATSIEKIYDKVYDGESSPSSICCPGTDIPEWFRFRSTGSSIYVKLPSHWFNYNFLCFALSVVVTTSDPDHQCDHQGDYDNKYSNVNYEGVVRSKDGDQCCDRIKVCRGSYSLFRVPYCGPVYIRSNHVIIGFGYHFFRELCDDEFSFQFYVENENKSNIEHIKVVQCGVHLMFGLNLETPGDEPHPKRLKHIK</sequence>
<dbReference type="InterPro" id="IPR003591">
    <property type="entry name" value="Leu-rich_rpt_typical-subtyp"/>
</dbReference>
<evidence type="ECO:0000256" key="3">
    <source>
        <dbReference type="ARBA" id="ARBA00022679"/>
    </source>
</evidence>
<dbReference type="Pfam" id="PF20160">
    <property type="entry name" value="C-JID"/>
    <property type="match status" value="1"/>
</dbReference>
<dbReference type="EMBL" id="VAHF01000002">
    <property type="protein sequence ID" value="TXG68510.1"/>
    <property type="molecule type" value="Genomic_DNA"/>
</dbReference>
<protein>
    <submittedName>
        <fullName evidence="7">Uncharacterized protein</fullName>
    </submittedName>
</protein>
<dbReference type="PROSITE" id="PS51450">
    <property type="entry name" value="LRR"/>
    <property type="match status" value="1"/>
</dbReference>
<dbReference type="PANTHER" id="PTHR47186">
    <property type="entry name" value="LEUCINE-RICH REPEAT-CONTAINING PROTEIN 57"/>
    <property type="match status" value="1"/>
</dbReference>
<dbReference type="Pfam" id="PF23598">
    <property type="entry name" value="LRR_14"/>
    <property type="match status" value="1"/>
</dbReference>
<evidence type="ECO:0000256" key="2">
    <source>
        <dbReference type="ARBA" id="ARBA00022614"/>
    </source>
</evidence>
<evidence type="ECO:0000256" key="1">
    <source>
        <dbReference type="ARBA" id="ARBA00009995"/>
    </source>
</evidence>
<keyword evidence="3" id="KW-0808">Transferase</keyword>
<proteinExistence type="inferred from homology"/>
<dbReference type="InterPro" id="IPR045344">
    <property type="entry name" value="C-JID"/>
</dbReference>
<evidence type="ECO:0000259" key="6">
    <source>
        <dbReference type="Pfam" id="PF23598"/>
    </source>
</evidence>
<keyword evidence="4" id="KW-0677">Repeat</keyword>
<dbReference type="SMART" id="SM00369">
    <property type="entry name" value="LRR_TYP"/>
    <property type="match status" value="5"/>
</dbReference>
<dbReference type="InterPro" id="IPR055414">
    <property type="entry name" value="LRR_R13L4/SHOC2-like"/>
</dbReference>
<dbReference type="SUPFAM" id="SSF53756">
    <property type="entry name" value="UDP-Glycosyltransferase/glycogen phosphorylase"/>
    <property type="match status" value="1"/>
</dbReference>
<gene>
    <name evidence="7" type="ORF">EZV62_003445</name>
</gene>
<dbReference type="InterPro" id="IPR035595">
    <property type="entry name" value="UDP_glycos_trans_CS"/>
</dbReference>
<organism evidence="7 8">
    <name type="scientific">Acer yangbiense</name>
    <dbReference type="NCBI Taxonomy" id="1000413"/>
    <lineage>
        <taxon>Eukaryota</taxon>
        <taxon>Viridiplantae</taxon>
        <taxon>Streptophyta</taxon>
        <taxon>Embryophyta</taxon>
        <taxon>Tracheophyta</taxon>
        <taxon>Spermatophyta</taxon>
        <taxon>Magnoliopsida</taxon>
        <taxon>eudicotyledons</taxon>
        <taxon>Gunneridae</taxon>
        <taxon>Pentapetalae</taxon>
        <taxon>rosids</taxon>
        <taxon>malvids</taxon>
        <taxon>Sapindales</taxon>
        <taxon>Sapindaceae</taxon>
        <taxon>Hippocastanoideae</taxon>
        <taxon>Acereae</taxon>
        <taxon>Acer</taxon>
    </lineage>
</organism>
<evidence type="ECO:0000313" key="7">
    <source>
        <dbReference type="EMBL" id="TXG68510.1"/>
    </source>
</evidence>
<dbReference type="SUPFAM" id="SSF52058">
    <property type="entry name" value="L domain-like"/>
    <property type="match status" value="2"/>
</dbReference>
<feature type="domain" description="Disease resistance R13L4/SHOC-2-like LRR" evidence="6">
    <location>
        <begin position="1245"/>
        <end position="1337"/>
    </location>
</feature>
<dbReference type="PANTHER" id="PTHR47186:SF3">
    <property type="entry name" value="OS09G0267800 PROTEIN"/>
    <property type="match status" value="1"/>
</dbReference>
<dbReference type="GO" id="GO:0008194">
    <property type="term" value="F:UDP-glycosyltransferase activity"/>
    <property type="evidence" value="ECO:0007669"/>
    <property type="project" value="InterPro"/>
</dbReference>
<dbReference type="Gene3D" id="3.80.10.10">
    <property type="entry name" value="Ribonuclease Inhibitor"/>
    <property type="match status" value="7"/>
</dbReference>
<dbReference type="SUPFAM" id="SSF52047">
    <property type="entry name" value="RNI-like"/>
    <property type="match status" value="1"/>
</dbReference>
<evidence type="ECO:0000256" key="4">
    <source>
        <dbReference type="ARBA" id="ARBA00022737"/>
    </source>
</evidence>
<dbReference type="OrthoDB" id="1166699at2759"/>
<dbReference type="FunFam" id="3.40.50.2000:FF:000056">
    <property type="entry name" value="Glycosyltransferase"/>
    <property type="match status" value="1"/>
</dbReference>
<evidence type="ECO:0000313" key="8">
    <source>
        <dbReference type="Proteomes" id="UP000323000"/>
    </source>
</evidence>
<reference evidence="8" key="1">
    <citation type="journal article" date="2019" name="Gigascience">
        <title>De novo genome assembly of the endangered Acer yangbiense, a plant species with extremely small populations endemic to Yunnan Province, China.</title>
        <authorList>
            <person name="Yang J."/>
            <person name="Wariss H.M."/>
            <person name="Tao L."/>
            <person name="Zhang R."/>
            <person name="Yun Q."/>
            <person name="Hollingsworth P."/>
            <person name="Dao Z."/>
            <person name="Luo G."/>
            <person name="Guo H."/>
            <person name="Ma Y."/>
            <person name="Sun W."/>
        </authorList>
    </citation>
    <scope>NUCLEOTIDE SEQUENCE [LARGE SCALE GENOMIC DNA]</scope>
    <source>
        <strain evidence="8">cv. Malutang</strain>
    </source>
</reference>
<dbReference type="Proteomes" id="UP000323000">
    <property type="component" value="Chromosome 2"/>
</dbReference>
<dbReference type="Pfam" id="PF00201">
    <property type="entry name" value="UDPGT"/>
    <property type="match status" value="1"/>
</dbReference>
<name>A0A5C7IGR3_9ROSI</name>
<dbReference type="Gene3D" id="3.40.50.2000">
    <property type="entry name" value="Glycogen Phosphorylase B"/>
    <property type="match status" value="1"/>
</dbReference>